<dbReference type="EMBL" id="MU620894">
    <property type="protein sequence ID" value="KAI8583937.1"/>
    <property type="molecule type" value="Genomic_DNA"/>
</dbReference>
<dbReference type="PROSITE" id="PS50217">
    <property type="entry name" value="BZIP"/>
    <property type="match status" value="1"/>
</dbReference>
<feature type="domain" description="BZIP" evidence="3">
    <location>
        <begin position="105"/>
        <end position="163"/>
    </location>
</feature>
<accession>A0AAD5HGU6</accession>
<sequence>MSIHAITTHDDERNHAHANTSSHNNTLEPDNIYSPRQVDGHMSTMSDSLPPWDTSDGFRRYSSAAESSTSNQDNSPASTPSVTQMTSSSPSATRYAQDIPLSLAERRQRNKAASAKYRAKKHAVTAQMSSKIDELTASNAQLQRELDDAHMENRKLKDRCEDLRRQLGAKYHGMLDSPQDGKKRKGLEGTRTTSTSAPPNLPSRSKSIKSKSKK</sequence>
<dbReference type="CDD" id="cd14705">
    <property type="entry name" value="bZIP_Zip1"/>
    <property type="match status" value="1"/>
</dbReference>
<reference evidence="4" key="1">
    <citation type="submission" date="2021-06" db="EMBL/GenBank/DDBJ databases">
        <authorList>
            <consortium name="DOE Joint Genome Institute"/>
            <person name="Mondo S.J."/>
            <person name="Amses K.R."/>
            <person name="Simmons D.R."/>
            <person name="Longcore J.E."/>
            <person name="Seto K."/>
            <person name="Alves G.H."/>
            <person name="Bonds A.E."/>
            <person name="Quandt C.A."/>
            <person name="Davis W.J."/>
            <person name="Chang Y."/>
            <person name="Letcher P.M."/>
            <person name="Powell M.J."/>
            <person name="Kuo A."/>
            <person name="Labutti K."/>
            <person name="Pangilinan J."/>
            <person name="Andreopoulos W."/>
            <person name="Tritt A."/>
            <person name="Riley R."/>
            <person name="Hundley H."/>
            <person name="Johnson J."/>
            <person name="Lipzen A."/>
            <person name="Barry K."/>
            <person name="Berbee M.L."/>
            <person name="Buchler N.E."/>
            <person name="Grigoriev I.V."/>
            <person name="Spatafora J.W."/>
            <person name="Stajich J.E."/>
            <person name="James T.Y."/>
        </authorList>
    </citation>
    <scope>NUCLEOTIDE SEQUENCE</scope>
    <source>
        <strain evidence="4">AG</strain>
    </source>
</reference>
<feature type="compositionally biased region" description="Polar residues" evidence="2">
    <location>
        <begin position="64"/>
        <end position="94"/>
    </location>
</feature>
<keyword evidence="5" id="KW-1185">Reference proteome</keyword>
<feature type="coiled-coil region" evidence="1">
    <location>
        <begin position="125"/>
        <end position="166"/>
    </location>
</feature>
<dbReference type="SMART" id="SM00338">
    <property type="entry name" value="BRLZ"/>
    <property type="match status" value="1"/>
</dbReference>
<feature type="compositionally biased region" description="Low complexity" evidence="2">
    <location>
        <begin position="17"/>
        <end position="26"/>
    </location>
</feature>
<evidence type="ECO:0000259" key="3">
    <source>
        <dbReference type="PROSITE" id="PS50217"/>
    </source>
</evidence>
<dbReference type="InterPro" id="IPR046347">
    <property type="entry name" value="bZIP_sf"/>
</dbReference>
<dbReference type="InterPro" id="IPR004827">
    <property type="entry name" value="bZIP"/>
</dbReference>
<proteinExistence type="predicted"/>
<gene>
    <name evidence="4" type="ORF">K450DRAFT_267942</name>
</gene>
<keyword evidence="1" id="KW-0175">Coiled coil</keyword>
<dbReference type="GO" id="GO:0003700">
    <property type="term" value="F:DNA-binding transcription factor activity"/>
    <property type="evidence" value="ECO:0007669"/>
    <property type="project" value="InterPro"/>
</dbReference>
<dbReference type="PROSITE" id="PS00036">
    <property type="entry name" value="BZIP_BASIC"/>
    <property type="match status" value="1"/>
</dbReference>
<dbReference type="Gene3D" id="1.20.5.170">
    <property type="match status" value="1"/>
</dbReference>
<dbReference type="Proteomes" id="UP001206595">
    <property type="component" value="Unassembled WGS sequence"/>
</dbReference>
<evidence type="ECO:0000313" key="5">
    <source>
        <dbReference type="Proteomes" id="UP001206595"/>
    </source>
</evidence>
<dbReference type="RefSeq" id="XP_051448941.1">
    <property type="nucleotide sequence ID" value="XM_051592857.1"/>
</dbReference>
<evidence type="ECO:0000256" key="1">
    <source>
        <dbReference type="SAM" id="Coils"/>
    </source>
</evidence>
<dbReference type="SUPFAM" id="SSF57959">
    <property type="entry name" value="Leucine zipper domain"/>
    <property type="match status" value="1"/>
</dbReference>
<dbReference type="AlphaFoldDB" id="A0AAD5HGU6"/>
<dbReference type="Pfam" id="PF07716">
    <property type="entry name" value="bZIP_2"/>
    <property type="match status" value="1"/>
</dbReference>
<name>A0AAD5HGU6_UMBRA</name>
<feature type="region of interest" description="Disordered" evidence="2">
    <location>
        <begin position="169"/>
        <end position="214"/>
    </location>
</feature>
<dbReference type="GeneID" id="75918199"/>
<protein>
    <recommendedName>
        <fullName evidence="3">BZIP domain-containing protein</fullName>
    </recommendedName>
</protein>
<evidence type="ECO:0000313" key="4">
    <source>
        <dbReference type="EMBL" id="KAI8583937.1"/>
    </source>
</evidence>
<comment type="caution">
    <text evidence="4">The sequence shown here is derived from an EMBL/GenBank/DDBJ whole genome shotgun (WGS) entry which is preliminary data.</text>
</comment>
<organism evidence="4 5">
    <name type="scientific">Umbelopsis ramanniana AG</name>
    <dbReference type="NCBI Taxonomy" id="1314678"/>
    <lineage>
        <taxon>Eukaryota</taxon>
        <taxon>Fungi</taxon>
        <taxon>Fungi incertae sedis</taxon>
        <taxon>Mucoromycota</taxon>
        <taxon>Mucoromycotina</taxon>
        <taxon>Umbelopsidomycetes</taxon>
        <taxon>Umbelopsidales</taxon>
        <taxon>Umbelopsidaceae</taxon>
        <taxon>Umbelopsis</taxon>
    </lineage>
</organism>
<reference evidence="4" key="2">
    <citation type="journal article" date="2022" name="Proc. Natl. Acad. Sci. U.S.A.">
        <title>Diploid-dominant life cycles characterize the early evolution of Fungi.</title>
        <authorList>
            <person name="Amses K.R."/>
            <person name="Simmons D.R."/>
            <person name="Longcore J.E."/>
            <person name="Mondo S.J."/>
            <person name="Seto K."/>
            <person name="Jeronimo G.H."/>
            <person name="Bonds A.E."/>
            <person name="Quandt C.A."/>
            <person name="Davis W.J."/>
            <person name="Chang Y."/>
            <person name="Federici B.A."/>
            <person name="Kuo A."/>
            <person name="LaButti K."/>
            <person name="Pangilinan J."/>
            <person name="Andreopoulos W."/>
            <person name="Tritt A."/>
            <person name="Riley R."/>
            <person name="Hundley H."/>
            <person name="Johnson J."/>
            <person name="Lipzen A."/>
            <person name="Barry K."/>
            <person name="Lang B.F."/>
            <person name="Cuomo C.A."/>
            <person name="Buchler N.E."/>
            <person name="Grigoriev I.V."/>
            <person name="Spatafora J.W."/>
            <person name="Stajich J.E."/>
            <person name="James T.Y."/>
        </authorList>
    </citation>
    <scope>NUCLEOTIDE SEQUENCE</scope>
    <source>
        <strain evidence="4">AG</strain>
    </source>
</reference>
<feature type="region of interest" description="Disordered" evidence="2">
    <location>
        <begin position="1"/>
        <end position="119"/>
    </location>
</feature>
<evidence type="ECO:0000256" key="2">
    <source>
        <dbReference type="SAM" id="MobiDB-lite"/>
    </source>
</evidence>